<dbReference type="AlphaFoldDB" id="A0AAE9HY58"/>
<evidence type="ECO:0000313" key="3">
    <source>
        <dbReference type="Proteomes" id="UP001056132"/>
    </source>
</evidence>
<accession>A0AAE9HY58</accession>
<dbReference type="EMBL" id="CP097330">
    <property type="protein sequence ID" value="URF02963.1"/>
    <property type="molecule type" value="Genomic_DNA"/>
</dbReference>
<proteinExistence type="predicted"/>
<dbReference type="KEGG" id="ccam:M5D45_10390"/>
<evidence type="ECO:0000313" key="2">
    <source>
        <dbReference type="EMBL" id="URF02963.1"/>
    </source>
</evidence>
<evidence type="ECO:0000259" key="1">
    <source>
        <dbReference type="Pfam" id="PF22262"/>
    </source>
</evidence>
<gene>
    <name evidence="2" type="ORF">M5D45_10390</name>
</gene>
<organism evidence="2 3">
    <name type="scientific">Cupriavidus campinensis</name>
    <dbReference type="NCBI Taxonomy" id="151783"/>
    <lineage>
        <taxon>Bacteria</taxon>
        <taxon>Pseudomonadati</taxon>
        <taxon>Pseudomonadota</taxon>
        <taxon>Betaproteobacteria</taxon>
        <taxon>Burkholderiales</taxon>
        <taxon>Burkholderiaceae</taxon>
        <taxon>Cupriavidus</taxon>
    </lineage>
</organism>
<name>A0AAE9HY58_9BURK</name>
<reference evidence="2" key="1">
    <citation type="journal article" date="2022" name="Microbiol. Resour. Announc.">
        <title>Genome Sequence of Cupriavidus campinensis Strain G5, a Member of a Bacterial Consortium Capable of Polyethylene Degradation.</title>
        <authorList>
            <person name="Schneider B."/>
            <person name="Pfeiffer F."/>
            <person name="Dyall-Smith M."/>
            <person name="Kunte H.J."/>
        </authorList>
    </citation>
    <scope>NUCLEOTIDE SEQUENCE</scope>
    <source>
        <strain evidence="2">G5</strain>
    </source>
</reference>
<feature type="domain" description="DUF6950" evidence="1">
    <location>
        <begin position="1"/>
        <end position="93"/>
    </location>
</feature>
<protein>
    <recommendedName>
        <fullName evidence="1">DUF6950 domain-containing protein</fullName>
    </recommendedName>
</protein>
<dbReference type="Pfam" id="PF22262">
    <property type="entry name" value="DUF6950"/>
    <property type="match status" value="1"/>
</dbReference>
<sequence>MTGADPGARWRGLYASEKGARRVLRDNGGVTGIATLVLGPPVPPALAGRGDVVLIDTPGGEALALCVGANIVAQGVAGLEFHPISAAKAAWKI</sequence>
<dbReference type="InterPro" id="IPR053802">
    <property type="entry name" value="DUF6950"/>
</dbReference>
<reference evidence="2" key="2">
    <citation type="submission" date="2022-05" db="EMBL/GenBank/DDBJ databases">
        <authorList>
            <person name="Kunte H.-J."/>
        </authorList>
    </citation>
    <scope>NUCLEOTIDE SEQUENCE</scope>
    <source>
        <strain evidence="2">G5</strain>
    </source>
</reference>
<dbReference type="Proteomes" id="UP001056132">
    <property type="component" value="Chromosome 1"/>
</dbReference>